<dbReference type="GO" id="GO:0043139">
    <property type="term" value="F:5'-3' DNA helicase activity"/>
    <property type="evidence" value="ECO:0007669"/>
    <property type="project" value="UniProtKB-EC"/>
</dbReference>
<dbReference type="GO" id="GO:0006281">
    <property type="term" value="P:DNA repair"/>
    <property type="evidence" value="ECO:0007669"/>
    <property type="project" value="UniProtKB-KW"/>
</dbReference>
<dbReference type="InterPro" id="IPR027417">
    <property type="entry name" value="P-loop_NTPase"/>
</dbReference>
<protein>
    <recommendedName>
        <fullName evidence="1">ATP-dependent DNA helicase</fullName>
        <ecNumber evidence="1">5.6.2.3</ecNumber>
    </recommendedName>
</protein>
<evidence type="ECO:0000256" key="1">
    <source>
        <dbReference type="RuleBase" id="RU363044"/>
    </source>
</evidence>
<keyword evidence="1" id="KW-0234">DNA repair</keyword>
<dbReference type="InterPro" id="IPR010285">
    <property type="entry name" value="DNA_helicase_pif1-like_DEAD"/>
</dbReference>
<evidence type="ECO:0000259" key="2">
    <source>
        <dbReference type="Pfam" id="PF05970"/>
    </source>
</evidence>
<dbReference type="Proteomes" id="UP001283361">
    <property type="component" value="Unassembled WGS sequence"/>
</dbReference>
<reference evidence="3" key="1">
    <citation type="journal article" date="2023" name="G3 (Bethesda)">
        <title>A reference genome for the long-term kleptoplast-retaining sea slug Elysia crispata morphotype clarki.</title>
        <authorList>
            <person name="Eastman K.E."/>
            <person name="Pendleton A.L."/>
            <person name="Shaikh M.A."/>
            <person name="Suttiyut T."/>
            <person name="Ogas R."/>
            <person name="Tomko P."/>
            <person name="Gavelis G."/>
            <person name="Widhalm J.R."/>
            <person name="Wisecaver J.H."/>
        </authorList>
    </citation>
    <scope>NUCLEOTIDE SEQUENCE</scope>
    <source>
        <strain evidence="3">ECLA1</strain>
    </source>
</reference>
<keyword evidence="1" id="KW-0547">Nucleotide-binding</keyword>
<dbReference type="GO" id="GO:0016787">
    <property type="term" value="F:hydrolase activity"/>
    <property type="evidence" value="ECO:0007669"/>
    <property type="project" value="UniProtKB-KW"/>
</dbReference>
<keyword evidence="1" id="KW-0227">DNA damage</keyword>
<dbReference type="PANTHER" id="PTHR10492:SF57">
    <property type="entry name" value="ATP-DEPENDENT DNA HELICASE"/>
    <property type="match status" value="1"/>
</dbReference>
<gene>
    <name evidence="3" type="ORF">RRG08_056160</name>
</gene>
<dbReference type="AlphaFoldDB" id="A0AAE0YT24"/>
<sequence length="96" mass="10232">MYCSLNPSSIDNVFFIDAPGGTGKTFLYNSLLADVRDLSLTAILVASAGIATELLCGDDIAHSTFQIPMSIEDHSTCNISRHSKAAKKIQDASVII</sequence>
<dbReference type="GO" id="GO:0005524">
    <property type="term" value="F:ATP binding"/>
    <property type="evidence" value="ECO:0007669"/>
    <property type="project" value="UniProtKB-KW"/>
</dbReference>
<feature type="domain" description="DNA helicase Pif1-like DEAD-box helicase" evidence="2">
    <location>
        <begin position="11"/>
        <end position="96"/>
    </location>
</feature>
<dbReference type="SUPFAM" id="SSF52540">
    <property type="entry name" value="P-loop containing nucleoside triphosphate hydrolases"/>
    <property type="match status" value="1"/>
</dbReference>
<keyword evidence="1" id="KW-0378">Hydrolase</keyword>
<comment type="cofactor">
    <cofactor evidence="1">
        <name>Mg(2+)</name>
        <dbReference type="ChEBI" id="CHEBI:18420"/>
    </cofactor>
</comment>
<name>A0AAE0YT24_9GAST</name>
<comment type="similarity">
    <text evidence="1">Belongs to the helicase family.</text>
</comment>
<keyword evidence="4" id="KW-1185">Reference proteome</keyword>
<dbReference type="EC" id="5.6.2.3" evidence="1"/>
<comment type="caution">
    <text evidence="3">The sequence shown here is derived from an EMBL/GenBank/DDBJ whole genome shotgun (WGS) entry which is preliminary data.</text>
</comment>
<dbReference type="Pfam" id="PF05970">
    <property type="entry name" value="PIF1"/>
    <property type="match status" value="1"/>
</dbReference>
<dbReference type="Gene3D" id="3.40.50.300">
    <property type="entry name" value="P-loop containing nucleotide triphosphate hydrolases"/>
    <property type="match status" value="1"/>
</dbReference>
<dbReference type="PANTHER" id="PTHR10492">
    <property type="match status" value="1"/>
</dbReference>
<accession>A0AAE0YT24</accession>
<dbReference type="GO" id="GO:0000723">
    <property type="term" value="P:telomere maintenance"/>
    <property type="evidence" value="ECO:0007669"/>
    <property type="project" value="InterPro"/>
</dbReference>
<evidence type="ECO:0000313" key="3">
    <source>
        <dbReference type="EMBL" id="KAK3755892.1"/>
    </source>
</evidence>
<comment type="catalytic activity">
    <reaction evidence="1">
        <text>ATP + H2O = ADP + phosphate + H(+)</text>
        <dbReference type="Rhea" id="RHEA:13065"/>
        <dbReference type="ChEBI" id="CHEBI:15377"/>
        <dbReference type="ChEBI" id="CHEBI:15378"/>
        <dbReference type="ChEBI" id="CHEBI:30616"/>
        <dbReference type="ChEBI" id="CHEBI:43474"/>
        <dbReference type="ChEBI" id="CHEBI:456216"/>
        <dbReference type="EC" id="5.6.2.3"/>
    </reaction>
</comment>
<dbReference type="GO" id="GO:0006310">
    <property type="term" value="P:DNA recombination"/>
    <property type="evidence" value="ECO:0007669"/>
    <property type="project" value="UniProtKB-KW"/>
</dbReference>
<evidence type="ECO:0000313" key="4">
    <source>
        <dbReference type="Proteomes" id="UP001283361"/>
    </source>
</evidence>
<keyword evidence="1" id="KW-0233">DNA recombination</keyword>
<keyword evidence="1" id="KW-0347">Helicase</keyword>
<organism evidence="3 4">
    <name type="scientific">Elysia crispata</name>
    <name type="common">lettuce slug</name>
    <dbReference type="NCBI Taxonomy" id="231223"/>
    <lineage>
        <taxon>Eukaryota</taxon>
        <taxon>Metazoa</taxon>
        <taxon>Spiralia</taxon>
        <taxon>Lophotrochozoa</taxon>
        <taxon>Mollusca</taxon>
        <taxon>Gastropoda</taxon>
        <taxon>Heterobranchia</taxon>
        <taxon>Euthyneura</taxon>
        <taxon>Panpulmonata</taxon>
        <taxon>Sacoglossa</taxon>
        <taxon>Placobranchoidea</taxon>
        <taxon>Plakobranchidae</taxon>
        <taxon>Elysia</taxon>
    </lineage>
</organism>
<dbReference type="EMBL" id="JAWDGP010005584">
    <property type="protein sequence ID" value="KAK3755892.1"/>
    <property type="molecule type" value="Genomic_DNA"/>
</dbReference>
<keyword evidence="1" id="KW-0067">ATP-binding</keyword>
<proteinExistence type="inferred from homology"/>